<evidence type="ECO:0000256" key="5">
    <source>
        <dbReference type="ARBA" id="ARBA00022859"/>
    </source>
</evidence>
<dbReference type="InterPro" id="IPR013783">
    <property type="entry name" value="Ig-like_fold"/>
</dbReference>
<keyword evidence="11" id="KW-0491">MHC II</keyword>
<dbReference type="GeneID" id="115466169"/>
<dbReference type="Proteomes" id="UP000515156">
    <property type="component" value="Chromosome 3"/>
</dbReference>
<dbReference type="PANTHER" id="PTHR19944:SF86">
    <property type="entry name" value="HLA CLASS II HISTOCOMPATIBILITY ANTIGEN, DR ALPHA CHAIN"/>
    <property type="match status" value="1"/>
</dbReference>
<dbReference type="AlphaFoldDB" id="A0A6P7XRP4"/>
<evidence type="ECO:0000256" key="13">
    <source>
        <dbReference type="SAM" id="SignalP"/>
    </source>
</evidence>
<keyword evidence="8 12" id="KW-0472">Membrane</keyword>
<dbReference type="InterPro" id="IPR036179">
    <property type="entry name" value="Ig-like_dom_sf"/>
</dbReference>
<dbReference type="Gene3D" id="2.60.40.10">
    <property type="entry name" value="Immunoglobulins"/>
    <property type="match status" value="1"/>
</dbReference>
<evidence type="ECO:0000256" key="8">
    <source>
        <dbReference type="ARBA" id="ARBA00023136"/>
    </source>
</evidence>
<dbReference type="InParanoid" id="A0A6P7XRP4"/>
<evidence type="ECO:0000256" key="12">
    <source>
        <dbReference type="SAM" id="Phobius"/>
    </source>
</evidence>
<dbReference type="PROSITE" id="PS50835">
    <property type="entry name" value="IG_LIKE"/>
    <property type="match status" value="1"/>
</dbReference>
<dbReference type="KEGG" id="muo:115466169"/>
<dbReference type="InterPro" id="IPR003597">
    <property type="entry name" value="Ig_C1-set"/>
</dbReference>
<evidence type="ECO:0000256" key="11">
    <source>
        <dbReference type="ARBA" id="ARBA00023182"/>
    </source>
</evidence>
<evidence type="ECO:0000313" key="15">
    <source>
        <dbReference type="Proteomes" id="UP000515156"/>
    </source>
</evidence>
<dbReference type="InterPro" id="IPR050160">
    <property type="entry name" value="MHC/Immunoglobulin"/>
</dbReference>
<dbReference type="OrthoDB" id="8925804at2759"/>
<keyword evidence="4 13" id="KW-0732">Signal</keyword>
<dbReference type="Pfam" id="PF07654">
    <property type="entry name" value="C1-set"/>
    <property type="match status" value="1"/>
</dbReference>
<dbReference type="InterPro" id="IPR007110">
    <property type="entry name" value="Ig-like_dom"/>
</dbReference>
<dbReference type="Pfam" id="PF00993">
    <property type="entry name" value="MHC_II_alpha"/>
    <property type="match status" value="1"/>
</dbReference>
<dbReference type="GO" id="GO:0002504">
    <property type="term" value="P:antigen processing and presentation of peptide or polysaccharide antigen via MHC class II"/>
    <property type="evidence" value="ECO:0007669"/>
    <property type="project" value="UniProtKB-KW"/>
</dbReference>
<comment type="subcellular location">
    <subcellularLocation>
        <location evidence="1">Membrane</location>
        <topology evidence="1">Single-pass type I membrane protein</topology>
    </subcellularLocation>
</comment>
<protein>
    <submittedName>
        <fullName evidence="16">HLA class II histocompatibility antigen, DR alpha chain-like</fullName>
    </submittedName>
</protein>
<evidence type="ECO:0000256" key="3">
    <source>
        <dbReference type="ARBA" id="ARBA00022692"/>
    </source>
</evidence>
<feature type="domain" description="Ig-like" evidence="14">
    <location>
        <begin position="112"/>
        <end position="200"/>
    </location>
</feature>
<keyword evidence="6 12" id="KW-1133">Transmembrane helix</keyword>
<reference evidence="16" key="1">
    <citation type="submission" date="2025-08" db="UniProtKB">
        <authorList>
            <consortium name="RefSeq"/>
        </authorList>
    </citation>
    <scope>IDENTIFICATION</scope>
</reference>
<dbReference type="SUPFAM" id="SSF48726">
    <property type="entry name" value="Immunoglobulin"/>
    <property type="match status" value="1"/>
</dbReference>
<dbReference type="SMART" id="SM00920">
    <property type="entry name" value="MHC_II_alpha"/>
    <property type="match status" value="1"/>
</dbReference>
<evidence type="ECO:0000256" key="4">
    <source>
        <dbReference type="ARBA" id="ARBA00022729"/>
    </source>
</evidence>
<keyword evidence="7" id="KW-1064">Adaptive immunity</keyword>
<dbReference type="InterPro" id="IPR003006">
    <property type="entry name" value="Ig/MHC_CS"/>
</dbReference>
<organism evidence="15 16">
    <name type="scientific">Microcaecilia unicolor</name>
    <dbReference type="NCBI Taxonomy" id="1415580"/>
    <lineage>
        <taxon>Eukaryota</taxon>
        <taxon>Metazoa</taxon>
        <taxon>Chordata</taxon>
        <taxon>Craniata</taxon>
        <taxon>Vertebrata</taxon>
        <taxon>Euteleostomi</taxon>
        <taxon>Amphibia</taxon>
        <taxon>Gymnophiona</taxon>
        <taxon>Siphonopidae</taxon>
        <taxon>Microcaecilia</taxon>
    </lineage>
</organism>
<feature type="transmembrane region" description="Helical" evidence="12">
    <location>
        <begin position="221"/>
        <end position="239"/>
    </location>
</feature>
<dbReference type="CDD" id="cd05767">
    <property type="entry name" value="IgC1_MHC_II_alpha"/>
    <property type="match status" value="1"/>
</dbReference>
<feature type="chain" id="PRO_5027953302" evidence="13">
    <location>
        <begin position="26"/>
        <end position="253"/>
    </location>
</feature>
<dbReference type="InterPro" id="IPR011162">
    <property type="entry name" value="MHC_I/II-like_Ag-recog"/>
</dbReference>
<dbReference type="Gene3D" id="3.10.320.10">
    <property type="entry name" value="Class II Histocompatibility Antigen, M Beta Chain, Chain B, domain 1"/>
    <property type="match status" value="1"/>
</dbReference>
<evidence type="ECO:0000256" key="6">
    <source>
        <dbReference type="ARBA" id="ARBA00022989"/>
    </source>
</evidence>
<evidence type="ECO:0000256" key="9">
    <source>
        <dbReference type="ARBA" id="ARBA00023157"/>
    </source>
</evidence>
<sequence>MAGSRGGAMPVLGLIALIYVQGSSTVEVGNMLLESDMVQTQNPTGEFMFEFDQDEIFHVDLEKKETVWRLPQFGGLASFEAAGALGNMAVMKTNLDNWRKRSKNTPATPVPPEVSVFSENPVELGEPNTLICFMKKFFPPSINVTWYKNEKPVVEGVGETDFFPEKDGSFRKFHYLTFIPNQEDIYACSVDHWGLEEPINKFWDVQVASHPSEATETVVCALGLAVGIIGIIVGTILVIKGMKKNGAQRRGVN</sequence>
<keyword evidence="15" id="KW-1185">Reference proteome</keyword>
<dbReference type="GO" id="GO:0042613">
    <property type="term" value="C:MHC class II protein complex"/>
    <property type="evidence" value="ECO:0007669"/>
    <property type="project" value="UniProtKB-KW"/>
</dbReference>
<dbReference type="SUPFAM" id="SSF54452">
    <property type="entry name" value="MHC antigen-recognition domain"/>
    <property type="match status" value="1"/>
</dbReference>
<keyword evidence="10" id="KW-0325">Glycoprotein</keyword>
<feature type="signal peptide" evidence="13">
    <location>
        <begin position="1"/>
        <end position="25"/>
    </location>
</feature>
<evidence type="ECO:0000256" key="10">
    <source>
        <dbReference type="ARBA" id="ARBA00023180"/>
    </source>
</evidence>
<dbReference type="RefSeq" id="XP_030053114.1">
    <property type="nucleotide sequence ID" value="XM_030197254.1"/>
</dbReference>
<gene>
    <name evidence="16" type="primary">LOC115466169</name>
</gene>
<dbReference type="PROSITE" id="PS00290">
    <property type="entry name" value="IG_MHC"/>
    <property type="match status" value="1"/>
</dbReference>
<evidence type="ECO:0000256" key="2">
    <source>
        <dbReference type="ARBA" id="ARBA00007394"/>
    </source>
</evidence>
<dbReference type="InterPro" id="IPR014745">
    <property type="entry name" value="MHC_II_a/b_N"/>
</dbReference>
<keyword evidence="9" id="KW-1015">Disulfide bond</keyword>
<name>A0A6P7XRP4_9AMPH</name>
<dbReference type="InterPro" id="IPR001003">
    <property type="entry name" value="MHC_II_a_N"/>
</dbReference>
<evidence type="ECO:0000256" key="1">
    <source>
        <dbReference type="ARBA" id="ARBA00004479"/>
    </source>
</evidence>
<keyword evidence="3 12" id="KW-0812">Transmembrane</keyword>
<dbReference type="SMART" id="SM00407">
    <property type="entry name" value="IGc1"/>
    <property type="match status" value="1"/>
</dbReference>
<dbReference type="FunCoup" id="A0A6P7XRP4">
    <property type="interactions" value="606"/>
</dbReference>
<dbReference type="GO" id="GO:0002250">
    <property type="term" value="P:adaptive immune response"/>
    <property type="evidence" value="ECO:0007669"/>
    <property type="project" value="UniProtKB-KW"/>
</dbReference>
<evidence type="ECO:0000259" key="14">
    <source>
        <dbReference type="PROSITE" id="PS50835"/>
    </source>
</evidence>
<evidence type="ECO:0000313" key="16">
    <source>
        <dbReference type="RefSeq" id="XP_030053114.1"/>
    </source>
</evidence>
<dbReference type="PANTHER" id="PTHR19944">
    <property type="entry name" value="MHC CLASS II-RELATED"/>
    <property type="match status" value="1"/>
</dbReference>
<keyword evidence="5" id="KW-0391">Immunity</keyword>
<proteinExistence type="inferred from homology"/>
<comment type="similarity">
    <text evidence="2">Belongs to the MHC class II family.</text>
</comment>
<accession>A0A6P7XRP4</accession>
<evidence type="ECO:0000256" key="7">
    <source>
        <dbReference type="ARBA" id="ARBA00023130"/>
    </source>
</evidence>